<dbReference type="InterPro" id="IPR001029">
    <property type="entry name" value="Flagellin_N"/>
</dbReference>
<reference evidence="7" key="1">
    <citation type="journal article" date="2019" name="Int. J. Syst. Evol. Microbiol.">
        <title>The Global Catalogue of Microorganisms (GCM) 10K type strain sequencing project: providing services to taxonomists for standard genome sequencing and annotation.</title>
        <authorList>
            <consortium name="The Broad Institute Genomics Platform"/>
            <consortium name="The Broad Institute Genome Sequencing Center for Infectious Disease"/>
            <person name="Wu L."/>
            <person name="Ma J."/>
        </authorList>
    </citation>
    <scope>NUCLEOTIDE SEQUENCE [LARGE SCALE GENOMIC DNA]</scope>
    <source>
        <strain evidence="7">CGMCC 1.12478</strain>
    </source>
</reference>
<dbReference type="RefSeq" id="WP_188482729.1">
    <property type="nucleotide sequence ID" value="NZ_BMFC01000007.1"/>
</dbReference>
<keyword evidence="3" id="KW-0964">Secreted</keyword>
<dbReference type="PANTHER" id="PTHR42792">
    <property type="entry name" value="FLAGELLIN"/>
    <property type="match status" value="1"/>
</dbReference>
<keyword evidence="2 3" id="KW-0975">Bacterial flagellum</keyword>
<comment type="caution">
    <text evidence="6">The sequence shown here is derived from an EMBL/GenBank/DDBJ whole genome shotgun (WGS) entry which is preliminary data.</text>
</comment>
<dbReference type="EMBL" id="BMFC01000007">
    <property type="protein sequence ID" value="GGC10174.1"/>
    <property type="molecule type" value="Genomic_DNA"/>
</dbReference>
<keyword evidence="6" id="KW-0969">Cilium</keyword>
<comment type="function">
    <text evidence="3">Flagellin is the subunit protein which polymerizes to form the filaments of bacterial flagella.</text>
</comment>
<comment type="similarity">
    <text evidence="1 3">Belongs to the bacterial flagellin family.</text>
</comment>
<name>A0ABQ1KYB0_9RHOB</name>
<comment type="subcellular location">
    <subcellularLocation>
        <location evidence="3">Secreted</location>
    </subcellularLocation>
    <subcellularLocation>
        <location evidence="3">Bacterial flagellum</location>
    </subcellularLocation>
</comment>
<evidence type="ECO:0000259" key="4">
    <source>
        <dbReference type="Pfam" id="PF00669"/>
    </source>
</evidence>
<organism evidence="6 7">
    <name type="scientific">Marivita lacus</name>
    <dbReference type="NCBI Taxonomy" id="1323742"/>
    <lineage>
        <taxon>Bacteria</taxon>
        <taxon>Pseudomonadati</taxon>
        <taxon>Pseudomonadota</taxon>
        <taxon>Alphaproteobacteria</taxon>
        <taxon>Rhodobacterales</taxon>
        <taxon>Roseobacteraceae</taxon>
        <taxon>Marivita</taxon>
    </lineage>
</organism>
<gene>
    <name evidence="6" type="primary">flaB</name>
    <name evidence="6" type="ORF">GCM10011363_28560</name>
</gene>
<evidence type="ECO:0000256" key="3">
    <source>
        <dbReference type="RuleBase" id="RU362073"/>
    </source>
</evidence>
<accession>A0ABQ1KYB0</accession>
<keyword evidence="6" id="KW-0282">Flagellum</keyword>
<evidence type="ECO:0000259" key="5">
    <source>
        <dbReference type="Pfam" id="PF00700"/>
    </source>
</evidence>
<feature type="domain" description="Flagellin C-terminal" evidence="5">
    <location>
        <begin position="242"/>
        <end position="324"/>
    </location>
</feature>
<dbReference type="Proteomes" id="UP000645462">
    <property type="component" value="Unassembled WGS sequence"/>
</dbReference>
<keyword evidence="7" id="KW-1185">Reference proteome</keyword>
<dbReference type="Pfam" id="PF00669">
    <property type="entry name" value="Flagellin_N"/>
    <property type="match status" value="1"/>
</dbReference>
<evidence type="ECO:0000256" key="1">
    <source>
        <dbReference type="ARBA" id="ARBA00005709"/>
    </source>
</evidence>
<dbReference type="InterPro" id="IPR001492">
    <property type="entry name" value="Flagellin"/>
</dbReference>
<evidence type="ECO:0000313" key="6">
    <source>
        <dbReference type="EMBL" id="GGC10174.1"/>
    </source>
</evidence>
<evidence type="ECO:0000256" key="2">
    <source>
        <dbReference type="ARBA" id="ARBA00023143"/>
    </source>
</evidence>
<feature type="domain" description="Flagellin N-terminal" evidence="4">
    <location>
        <begin position="6"/>
        <end position="135"/>
    </location>
</feature>
<dbReference type="PANTHER" id="PTHR42792:SF2">
    <property type="entry name" value="FLAGELLIN"/>
    <property type="match status" value="1"/>
</dbReference>
<evidence type="ECO:0000313" key="7">
    <source>
        <dbReference type="Proteomes" id="UP000645462"/>
    </source>
</evidence>
<dbReference type="Pfam" id="PF00700">
    <property type="entry name" value="Flagellin_C"/>
    <property type="match status" value="1"/>
</dbReference>
<dbReference type="SUPFAM" id="SSF64518">
    <property type="entry name" value="Phase 1 flagellin"/>
    <property type="match status" value="1"/>
</dbReference>
<keyword evidence="6" id="KW-0966">Cell projection</keyword>
<sequence length="326" mass="33840">MTSLITNSSAMNALSALRQVNNNLSQVQGRISSGLQITSAKDNAAYFQISETMKGDSGSISAINEGLTLTKNSIATARLGAETFQDLANQFVERVAFAQGAKGGYAEIEKDLGEIVKQMEVTIKQSTFNGDDMVNAATAGTVAANLTVDATDGSIATPTVETTSNRNVVTGISRDSTGISVTTTAVATVDLSAMLGDFKGLANAFSTRAVDATVTGGADADVLTLGDNSTQGADYLAGNLKSAEALLNRATEAATSLGLSEKTIEVQQDFLTRLSDNIDTGVGSMIDANMEEEAARLQALQTQQQLATQALSIANQGPSSIMALFR</sequence>
<proteinExistence type="inferred from homology"/>
<dbReference type="InterPro" id="IPR046358">
    <property type="entry name" value="Flagellin_C"/>
</dbReference>
<dbReference type="Gene3D" id="1.20.1330.10">
    <property type="entry name" value="f41 fragment of flagellin, N-terminal domain"/>
    <property type="match status" value="1"/>
</dbReference>
<protein>
    <recommendedName>
        <fullName evidence="3">Flagellin</fullName>
    </recommendedName>
</protein>